<accession>A0A1H3RLD3</accession>
<evidence type="ECO:0000313" key="2">
    <source>
        <dbReference type="EMBL" id="SDZ26038.1"/>
    </source>
</evidence>
<sequence>MKRTLLLFLCITGMHAAQAQFSEHHAIYGTSELNLGNYSGIDFGLNYVFEETYSFKIGYSRNFRQPKTQPRDYSSGLVGVWLYGTTNPYDQIRNFQITVGKIVQLNESGTIRANLSMGMGFTTIKEPENWVKTQNNFITENYTWEYDKYNTVSLIINPKIEFPFSRFYGLTVSPMVQISRERTYFGLGFGQMIGLLRKKREF</sequence>
<feature type="chain" id="PRO_5047513604" description="Outer membrane protein beta-barrel domain-containing protein" evidence="1">
    <location>
        <begin position="20"/>
        <end position="202"/>
    </location>
</feature>
<reference evidence="2 3" key="1">
    <citation type="submission" date="2016-10" db="EMBL/GenBank/DDBJ databases">
        <authorList>
            <person name="Varghese N."/>
            <person name="Submissions S."/>
        </authorList>
    </citation>
    <scope>NUCLEOTIDE SEQUENCE [LARGE SCALE GENOMIC DNA]</scope>
    <source>
        <strain evidence="2 3">DSM 17997</strain>
    </source>
</reference>
<feature type="signal peptide" evidence="1">
    <location>
        <begin position="1"/>
        <end position="19"/>
    </location>
</feature>
<gene>
    <name evidence="2" type="ORF">SAMN05444412_108175</name>
</gene>
<evidence type="ECO:0000313" key="3">
    <source>
        <dbReference type="Proteomes" id="UP000199663"/>
    </source>
</evidence>
<protein>
    <recommendedName>
        <fullName evidence="4">Outer membrane protein beta-barrel domain-containing protein</fullName>
    </recommendedName>
</protein>
<keyword evidence="3" id="KW-1185">Reference proteome</keyword>
<organism evidence="2 3">
    <name type="scientific">Rhodonellum ikkaensis</name>
    <dbReference type="NCBI Taxonomy" id="336829"/>
    <lineage>
        <taxon>Bacteria</taxon>
        <taxon>Pseudomonadati</taxon>
        <taxon>Bacteroidota</taxon>
        <taxon>Cytophagia</taxon>
        <taxon>Cytophagales</taxon>
        <taxon>Cytophagaceae</taxon>
        <taxon>Rhodonellum</taxon>
    </lineage>
</organism>
<name>A0A1H3RLD3_9BACT</name>
<comment type="caution">
    <text evidence="2">The sequence shown here is derived from an EMBL/GenBank/DDBJ whole genome shotgun (WGS) entry which is preliminary data.</text>
</comment>
<keyword evidence="1" id="KW-0732">Signal</keyword>
<evidence type="ECO:0000256" key="1">
    <source>
        <dbReference type="SAM" id="SignalP"/>
    </source>
</evidence>
<dbReference type="EMBL" id="FNQC01000008">
    <property type="protein sequence ID" value="SDZ26038.1"/>
    <property type="molecule type" value="Genomic_DNA"/>
</dbReference>
<evidence type="ECO:0008006" key="4">
    <source>
        <dbReference type="Google" id="ProtNLM"/>
    </source>
</evidence>
<proteinExistence type="predicted"/>
<dbReference type="RefSeq" id="WP_033405321.1">
    <property type="nucleotide sequence ID" value="NZ_FNQC01000008.1"/>
</dbReference>
<dbReference type="Proteomes" id="UP000199663">
    <property type="component" value="Unassembled WGS sequence"/>
</dbReference>